<dbReference type="EMBL" id="AJIL01000005">
    <property type="protein sequence ID" value="KNF05870.1"/>
    <property type="molecule type" value="Genomic_DNA"/>
</dbReference>
<evidence type="ECO:0000259" key="1">
    <source>
        <dbReference type="Pfam" id="PF20515"/>
    </source>
</evidence>
<organism evidence="2 3">
    <name type="scientific">Puccinia striiformis f. sp. tritici PST-78</name>
    <dbReference type="NCBI Taxonomy" id="1165861"/>
    <lineage>
        <taxon>Eukaryota</taxon>
        <taxon>Fungi</taxon>
        <taxon>Dikarya</taxon>
        <taxon>Basidiomycota</taxon>
        <taxon>Pucciniomycotina</taxon>
        <taxon>Pucciniomycetes</taxon>
        <taxon>Pucciniales</taxon>
        <taxon>Pucciniaceae</taxon>
        <taxon>Puccinia</taxon>
    </lineage>
</organism>
<dbReference type="OrthoDB" id="10521437at2759"/>
<feature type="domain" description="Tet-like 2OG-Fe(II) oxygenase" evidence="1">
    <location>
        <begin position="12"/>
        <end position="111"/>
    </location>
</feature>
<accession>A0A0L0W3K6</accession>
<evidence type="ECO:0000313" key="3">
    <source>
        <dbReference type="Proteomes" id="UP000054564"/>
    </source>
</evidence>
<name>A0A0L0W3K6_9BASI</name>
<reference evidence="3" key="1">
    <citation type="submission" date="2014-03" db="EMBL/GenBank/DDBJ databases">
        <title>The Genome Sequence of Puccinia striiformis f. sp. tritici PST-78.</title>
        <authorList>
            <consortium name="The Broad Institute Genome Sequencing Platform"/>
            <person name="Cuomo C."/>
            <person name="Hulbert S."/>
            <person name="Chen X."/>
            <person name="Walker B."/>
            <person name="Young S.K."/>
            <person name="Zeng Q."/>
            <person name="Gargeya S."/>
            <person name="Fitzgerald M."/>
            <person name="Haas B."/>
            <person name="Abouelleil A."/>
            <person name="Alvarado L."/>
            <person name="Arachchi H.M."/>
            <person name="Berlin A.M."/>
            <person name="Chapman S.B."/>
            <person name="Goldberg J."/>
            <person name="Griggs A."/>
            <person name="Gujja S."/>
            <person name="Hansen M."/>
            <person name="Howarth C."/>
            <person name="Imamovic A."/>
            <person name="Larimer J."/>
            <person name="McCowan C."/>
            <person name="Montmayeur A."/>
            <person name="Murphy C."/>
            <person name="Neiman D."/>
            <person name="Pearson M."/>
            <person name="Priest M."/>
            <person name="Roberts A."/>
            <person name="Saif S."/>
            <person name="Shea T."/>
            <person name="Sisk P."/>
            <person name="Sykes S."/>
            <person name="Wortman J."/>
            <person name="Nusbaum C."/>
            <person name="Birren B."/>
        </authorList>
    </citation>
    <scope>NUCLEOTIDE SEQUENCE [LARGE SCALE GENOMIC DNA]</scope>
    <source>
        <strain evidence="3">race PST-78</strain>
    </source>
</reference>
<sequence length="155" mass="18026">MDFETKEKYCWLANNLLHHRQFQNPHKLNEPMLDGKMNSLGWRKGYNKGSHIGITAIGAKVAKAPEKSRDLFHETIFINDFIADRFRNVSVQMYEEVKQHHTNAHTPLLALILMSDSNTFISYPILTLLRVTFHSPWTTFTMKLTPTRICLLARL</sequence>
<evidence type="ECO:0000313" key="2">
    <source>
        <dbReference type="EMBL" id="KNF05870.1"/>
    </source>
</evidence>
<proteinExistence type="predicted"/>
<comment type="caution">
    <text evidence="2">The sequence shown here is derived from an EMBL/GenBank/DDBJ whole genome shotgun (WGS) entry which is preliminary data.</text>
</comment>
<keyword evidence="3" id="KW-1185">Reference proteome</keyword>
<dbReference type="AlphaFoldDB" id="A0A0L0W3K6"/>
<protein>
    <recommendedName>
        <fullName evidence="1">Tet-like 2OG-Fe(II) oxygenase domain-containing protein</fullName>
    </recommendedName>
</protein>
<dbReference type="InterPro" id="IPR046798">
    <property type="entry name" value="2OG-FeII_Oxy_6"/>
</dbReference>
<gene>
    <name evidence="2" type="ORF">PSTG_00864</name>
</gene>
<dbReference type="Proteomes" id="UP000054564">
    <property type="component" value="Unassembled WGS sequence"/>
</dbReference>
<dbReference type="Pfam" id="PF20515">
    <property type="entry name" value="2OG-FeII_Oxy_6"/>
    <property type="match status" value="1"/>
</dbReference>